<feature type="domain" description="YDG" evidence="5">
    <location>
        <begin position="565"/>
        <end position="708"/>
    </location>
</feature>
<keyword evidence="2 3" id="KW-0539">Nucleus</keyword>
<dbReference type="Pfam" id="PF02182">
    <property type="entry name" value="SAD_SRA"/>
    <property type="match status" value="1"/>
</dbReference>
<evidence type="ECO:0000256" key="2">
    <source>
        <dbReference type="ARBA" id="ARBA00023242"/>
    </source>
</evidence>
<dbReference type="GO" id="GO:0005634">
    <property type="term" value="C:nucleus"/>
    <property type="evidence" value="ECO:0007669"/>
    <property type="project" value="UniProtKB-SubCell"/>
</dbReference>
<organism evidence="6 7">
    <name type="scientific">Quillaja saponaria</name>
    <name type="common">Soap bark tree</name>
    <dbReference type="NCBI Taxonomy" id="32244"/>
    <lineage>
        <taxon>Eukaryota</taxon>
        <taxon>Viridiplantae</taxon>
        <taxon>Streptophyta</taxon>
        <taxon>Embryophyta</taxon>
        <taxon>Tracheophyta</taxon>
        <taxon>Spermatophyta</taxon>
        <taxon>Magnoliopsida</taxon>
        <taxon>eudicotyledons</taxon>
        <taxon>Gunneridae</taxon>
        <taxon>Pentapetalae</taxon>
        <taxon>rosids</taxon>
        <taxon>fabids</taxon>
        <taxon>Fabales</taxon>
        <taxon>Quillajaceae</taxon>
        <taxon>Quillaja</taxon>
    </lineage>
</organism>
<dbReference type="GO" id="GO:0003690">
    <property type="term" value="F:double-stranded DNA binding"/>
    <property type="evidence" value="ECO:0007669"/>
    <property type="project" value="TreeGrafter"/>
</dbReference>
<dbReference type="Gene3D" id="2.30.280.10">
    <property type="entry name" value="SRA-YDG"/>
    <property type="match status" value="1"/>
</dbReference>
<dbReference type="InterPro" id="IPR051357">
    <property type="entry name" value="H3K9_HMTase_SUVAR3-9"/>
</dbReference>
<dbReference type="SUPFAM" id="SSF88697">
    <property type="entry name" value="PUA domain-like"/>
    <property type="match status" value="1"/>
</dbReference>
<dbReference type="EMBL" id="JARAOO010000014">
    <property type="protein sequence ID" value="KAJ7944677.1"/>
    <property type="molecule type" value="Genomic_DNA"/>
</dbReference>
<feature type="region of interest" description="Disordered" evidence="4">
    <location>
        <begin position="384"/>
        <end position="408"/>
    </location>
</feature>
<dbReference type="InterPro" id="IPR036987">
    <property type="entry name" value="SRA-YDG_sf"/>
</dbReference>
<dbReference type="PROSITE" id="PS51015">
    <property type="entry name" value="YDG"/>
    <property type="match status" value="1"/>
</dbReference>
<dbReference type="Gene3D" id="2.170.270.10">
    <property type="entry name" value="SET domain"/>
    <property type="match status" value="1"/>
</dbReference>
<evidence type="ECO:0000256" key="3">
    <source>
        <dbReference type="PROSITE-ProRule" id="PRU00358"/>
    </source>
</evidence>
<accession>A0AAD7KRU6</accession>
<evidence type="ECO:0000313" key="7">
    <source>
        <dbReference type="Proteomes" id="UP001163823"/>
    </source>
</evidence>
<name>A0AAD7KRU6_QUISA</name>
<dbReference type="InterPro" id="IPR003105">
    <property type="entry name" value="SRA_YDG"/>
</dbReference>
<dbReference type="PANTHER" id="PTHR45660">
    <property type="entry name" value="HISTONE-LYSINE N-METHYLTRANSFERASE SETMAR"/>
    <property type="match status" value="1"/>
</dbReference>
<feature type="region of interest" description="Disordered" evidence="4">
    <location>
        <begin position="1"/>
        <end position="21"/>
    </location>
</feature>
<dbReference type="SMART" id="SM00466">
    <property type="entry name" value="SRA"/>
    <property type="match status" value="1"/>
</dbReference>
<keyword evidence="7" id="KW-1185">Reference proteome</keyword>
<dbReference type="AlphaFoldDB" id="A0AAD7KRU6"/>
<sequence length="783" mass="86964">MHLESLSKFTSVNGSHSEGKSRKLLTENGDCSFYDGLPCYKRRKVSAVRDFPAGCGWSVPRIVLTQNVDSGCLNAVEGSFCGDKRGDDLGVDSVRTSNLKVKSENSDVLRSSVPNDMIGKTKDLKLYKEDLVFSSDQVDKPSIIDETANVQSLEYLEALNDAGLTRTAKVAEQETSDMSKDLHEVGTSSSKVVLPSGSKFRTPPDFTSVCSCNGMEKAVAERYPPRRRISAIRDFPLLCGRNTPRISKDECLLVLSHLKSRSLGQQNPVADDKPSREITEADLKEKGKDADDGGALEGVLGENISRLTMLEETFRVNSEGKATEEVKKQDVFGLSSEMKSAQEEVLRRKFSDVSSRQHHSQEDFEGLEVASAKMIVKGLMSESGCPWREGKTPGRLDVAGGSGTNQSKGKKVEILERLEKSKSVIKTKDVENHSRRMSVKKNKPIKETTACQGTSQLVIWDKEDSLESGGKIEDFYVSQRSSNFNVNLPPFGHSSFSGQGHDSDSNVTRIKVRETLRLFQAVSRKLLQEEEAKLKDRGRKRIDLDAAKILKDKNKYINTGKQIMGSVPGVEVGDEFHYRVELNIIGLHRPIQGGIDYLKQGGKVLATSVVASGGYADDLDNSDVLTYTGQGGNVMNTDKEPEDQKLERGNLAMKNSSEEKNHVRVIRGSESKDGKSKTYVYDGLYIVEKYWRELGPHGKMVFKFLLHRVPGQPELAWKEVKKSKKFKIREGLCVQDISHGKELIPIFAVNTIDDDKPPPFTYVTSMIYPDWCNTIPPMGCNCY</sequence>
<evidence type="ECO:0000259" key="5">
    <source>
        <dbReference type="PROSITE" id="PS51015"/>
    </source>
</evidence>
<comment type="subcellular location">
    <subcellularLocation>
        <location evidence="1">Chromosome</location>
        <location evidence="1">Centromere</location>
    </subcellularLocation>
    <subcellularLocation>
        <location evidence="3">Nucleus</location>
    </subcellularLocation>
</comment>
<proteinExistence type="predicted"/>
<feature type="compositionally biased region" description="Polar residues" evidence="4">
    <location>
        <begin position="7"/>
        <end position="16"/>
    </location>
</feature>
<evidence type="ECO:0000256" key="4">
    <source>
        <dbReference type="SAM" id="MobiDB-lite"/>
    </source>
</evidence>
<dbReference type="GO" id="GO:0000775">
    <property type="term" value="C:chromosome, centromeric region"/>
    <property type="evidence" value="ECO:0007669"/>
    <property type="project" value="UniProtKB-SubCell"/>
</dbReference>
<evidence type="ECO:0000313" key="6">
    <source>
        <dbReference type="EMBL" id="KAJ7944677.1"/>
    </source>
</evidence>
<dbReference type="GO" id="GO:0042054">
    <property type="term" value="F:histone methyltransferase activity"/>
    <property type="evidence" value="ECO:0007669"/>
    <property type="project" value="TreeGrafter"/>
</dbReference>
<evidence type="ECO:0000256" key="1">
    <source>
        <dbReference type="ARBA" id="ARBA00004584"/>
    </source>
</evidence>
<protein>
    <submittedName>
        <fullName evidence="6">Histone-lysine N-methyltransferase, H3 lysine-9 specific SUVH6-like</fullName>
    </submittedName>
</protein>
<comment type="caution">
    <text evidence="6">The sequence shown here is derived from an EMBL/GenBank/DDBJ whole genome shotgun (WGS) entry which is preliminary data.</text>
</comment>
<dbReference type="Proteomes" id="UP001163823">
    <property type="component" value="Chromosome 14"/>
</dbReference>
<gene>
    <name evidence="6" type="ORF">O6P43_034032</name>
</gene>
<dbReference type="SUPFAM" id="SSF82199">
    <property type="entry name" value="SET domain"/>
    <property type="match status" value="1"/>
</dbReference>
<dbReference type="KEGG" id="qsa:O6P43_034032"/>
<dbReference type="InterPro" id="IPR046341">
    <property type="entry name" value="SET_dom_sf"/>
</dbReference>
<dbReference type="PANTHER" id="PTHR45660:SF46">
    <property type="entry name" value="HISTONE-LYSINE N-METHYLTRANSFERASE, H3 LYSINE-9 SPECIFIC SUVH6"/>
    <property type="match status" value="1"/>
</dbReference>
<reference evidence="6" key="1">
    <citation type="journal article" date="2023" name="Science">
        <title>Elucidation of the pathway for biosynthesis of saponin adjuvants from the soapbark tree.</title>
        <authorList>
            <person name="Reed J."/>
            <person name="Orme A."/>
            <person name="El-Demerdash A."/>
            <person name="Owen C."/>
            <person name="Martin L.B.B."/>
            <person name="Misra R.C."/>
            <person name="Kikuchi S."/>
            <person name="Rejzek M."/>
            <person name="Martin A.C."/>
            <person name="Harkess A."/>
            <person name="Leebens-Mack J."/>
            <person name="Louveau T."/>
            <person name="Stephenson M.J."/>
            <person name="Osbourn A."/>
        </authorList>
    </citation>
    <scope>NUCLEOTIDE SEQUENCE</scope>
    <source>
        <strain evidence="6">S10</strain>
    </source>
</reference>
<dbReference type="InterPro" id="IPR015947">
    <property type="entry name" value="PUA-like_sf"/>
</dbReference>